<evidence type="ECO:0000313" key="3">
    <source>
        <dbReference type="Proteomes" id="UP001465976"/>
    </source>
</evidence>
<reference evidence="2 3" key="1">
    <citation type="submission" date="2024-02" db="EMBL/GenBank/DDBJ databases">
        <title>A draft genome for the cacao thread blight pathogen Marasmius crinis-equi.</title>
        <authorList>
            <person name="Cohen S.P."/>
            <person name="Baruah I.K."/>
            <person name="Amoako-Attah I."/>
            <person name="Bukari Y."/>
            <person name="Meinhardt L.W."/>
            <person name="Bailey B.A."/>
        </authorList>
    </citation>
    <scope>NUCLEOTIDE SEQUENCE [LARGE SCALE GENOMIC DNA]</scope>
    <source>
        <strain evidence="2 3">GH-76</strain>
    </source>
</reference>
<comment type="caution">
    <text evidence="2">The sequence shown here is derived from an EMBL/GenBank/DDBJ whole genome shotgun (WGS) entry which is preliminary data.</text>
</comment>
<feature type="transmembrane region" description="Helical" evidence="1">
    <location>
        <begin position="44"/>
        <end position="62"/>
    </location>
</feature>
<keyword evidence="1" id="KW-1133">Transmembrane helix</keyword>
<protein>
    <submittedName>
        <fullName evidence="2">Uncharacterized protein</fullName>
    </submittedName>
</protein>
<dbReference type="Pfam" id="PF02992">
    <property type="entry name" value="Transposase_21"/>
    <property type="match status" value="1"/>
</dbReference>
<proteinExistence type="predicted"/>
<dbReference type="Proteomes" id="UP001465976">
    <property type="component" value="Unassembled WGS sequence"/>
</dbReference>
<name>A0ABR3EV79_9AGAR</name>
<dbReference type="EMBL" id="JBAHYK010001804">
    <property type="protein sequence ID" value="KAL0566710.1"/>
    <property type="molecule type" value="Genomic_DNA"/>
</dbReference>
<keyword evidence="3" id="KW-1185">Reference proteome</keyword>
<organism evidence="2 3">
    <name type="scientific">Marasmius crinis-equi</name>
    <dbReference type="NCBI Taxonomy" id="585013"/>
    <lineage>
        <taxon>Eukaryota</taxon>
        <taxon>Fungi</taxon>
        <taxon>Dikarya</taxon>
        <taxon>Basidiomycota</taxon>
        <taxon>Agaricomycotina</taxon>
        <taxon>Agaricomycetes</taxon>
        <taxon>Agaricomycetidae</taxon>
        <taxon>Agaricales</taxon>
        <taxon>Marasmiineae</taxon>
        <taxon>Marasmiaceae</taxon>
        <taxon>Marasmius</taxon>
    </lineage>
</organism>
<evidence type="ECO:0000313" key="2">
    <source>
        <dbReference type="EMBL" id="KAL0566710.1"/>
    </source>
</evidence>
<gene>
    <name evidence="2" type="ORF">V5O48_015294</name>
</gene>
<sequence>MFLGVVPRPKKPKNFDSFLWPFIQEMLQLVSGIVAFDILKEEMFMLYAFLIIVLGDIPAISMRMQMKGHNRISPCHMCKILAIQNPPKKVHYVPHDCTNFPPPLREALASRHPHPRDIPLLFFH</sequence>
<accession>A0ABR3EV79</accession>
<keyword evidence="1" id="KW-0472">Membrane</keyword>
<keyword evidence="1" id="KW-0812">Transmembrane</keyword>
<dbReference type="InterPro" id="IPR004242">
    <property type="entry name" value="Transposase_21"/>
</dbReference>
<evidence type="ECO:0000256" key="1">
    <source>
        <dbReference type="SAM" id="Phobius"/>
    </source>
</evidence>